<proteinExistence type="predicted"/>
<evidence type="ECO:0000313" key="2">
    <source>
        <dbReference type="Proteomes" id="UP001596395"/>
    </source>
</evidence>
<accession>A0ABD5VDY1</accession>
<reference evidence="1 2" key="1">
    <citation type="journal article" date="2019" name="Int. J. Syst. Evol. Microbiol.">
        <title>The Global Catalogue of Microorganisms (GCM) 10K type strain sequencing project: providing services to taxonomists for standard genome sequencing and annotation.</title>
        <authorList>
            <consortium name="The Broad Institute Genomics Platform"/>
            <consortium name="The Broad Institute Genome Sequencing Center for Infectious Disease"/>
            <person name="Wu L."/>
            <person name="Ma J."/>
        </authorList>
    </citation>
    <scope>NUCLEOTIDE SEQUENCE [LARGE SCALE GENOMIC DNA]</scope>
    <source>
        <strain evidence="1 2">GX26</strain>
    </source>
</reference>
<comment type="caution">
    <text evidence="1">The sequence shown here is derived from an EMBL/GenBank/DDBJ whole genome shotgun (WGS) entry which is preliminary data.</text>
</comment>
<dbReference type="AlphaFoldDB" id="A0ABD5VDY1"/>
<name>A0ABD5VDY1_9EURY</name>
<dbReference type="Proteomes" id="UP001596395">
    <property type="component" value="Unassembled WGS sequence"/>
</dbReference>
<keyword evidence="2" id="KW-1185">Reference proteome</keyword>
<evidence type="ECO:0000313" key="1">
    <source>
        <dbReference type="EMBL" id="MFC6953725.1"/>
    </source>
</evidence>
<organism evidence="1 2">
    <name type="scientific">Halorubellus litoreus</name>
    <dbReference type="NCBI Taxonomy" id="755308"/>
    <lineage>
        <taxon>Archaea</taxon>
        <taxon>Methanobacteriati</taxon>
        <taxon>Methanobacteriota</taxon>
        <taxon>Stenosarchaea group</taxon>
        <taxon>Halobacteria</taxon>
        <taxon>Halobacteriales</taxon>
        <taxon>Halorubellaceae</taxon>
        <taxon>Halorubellus</taxon>
    </lineage>
</organism>
<sequence length="96" mass="10807">MTEDLTLTELADLRADVRQTHELLTELKQDAANIVDRLNHNLDAVSATRLAVEDETTEAELLNEQYGLIMDTRDLASLVYERVEHGDAALREEVDA</sequence>
<dbReference type="EMBL" id="JBHSXN010000002">
    <property type="protein sequence ID" value="MFC6953725.1"/>
    <property type="molecule type" value="Genomic_DNA"/>
</dbReference>
<protein>
    <submittedName>
        <fullName evidence="1">Uncharacterized protein</fullName>
    </submittedName>
</protein>
<gene>
    <name evidence="1" type="ORF">ACFQGB_12700</name>
</gene>
<dbReference type="RefSeq" id="WP_336350678.1">
    <property type="nucleotide sequence ID" value="NZ_JAZAQL010000002.1"/>
</dbReference>